<dbReference type="NCBIfam" id="NF010029">
    <property type="entry name" value="PRK13504.1"/>
    <property type="match status" value="1"/>
</dbReference>
<dbReference type="SUPFAM" id="SSF55124">
    <property type="entry name" value="Nitrite/Sulfite reductase N-terminal domain-like"/>
    <property type="match status" value="2"/>
</dbReference>
<keyword evidence="8" id="KW-0883">Thioether bond</keyword>
<dbReference type="Pfam" id="PF03460">
    <property type="entry name" value="NIR_SIR_ferr"/>
    <property type="match status" value="2"/>
</dbReference>
<evidence type="ECO:0000313" key="17">
    <source>
        <dbReference type="Proteomes" id="UP000641954"/>
    </source>
</evidence>
<dbReference type="EMBL" id="JACJSK010000059">
    <property type="protein sequence ID" value="MBD2547149.1"/>
    <property type="molecule type" value="Genomic_DNA"/>
</dbReference>
<keyword evidence="17" id="KW-1185">Reference proteome</keyword>
<dbReference type="InterPro" id="IPR005117">
    <property type="entry name" value="NiRdtase/SiRdtase_haem-b_fer"/>
</dbReference>
<protein>
    <recommendedName>
        <fullName evidence="4">assimilatory sulfite reductase (ferredoxin)</fullName>
        <ecNumber evidence="4">1.8.7.1</ecNumber>
    </recommendedName>
</protein>
<proteinExistence type="inferred from homology"/>
<dbReference type="Pfam" id="PF01077">
    <property type="entry name" value="NIR_SIR"/>
    <property type="match status" value="2"/>
</dbReference>
<dbReference type="EC" id="1.8.7.1" evidence="4"/>
<evidence type="ECO:0000256" key="5">
    <source>
        <dbReference type="ARBA" id="ARBA00022485"/>
    </source>
</evidence>
<keyword evidence="9 16" id="KW-0560">Oxidoreductase</keyword>
<dbReference type="InterPro" id="IPR036136">
    <property type="entry name" value="Nit/Sulf_reduc_fer-like_dom_sf"/>
</dbReference>
<evidence type="ECO:0000256" key="2">
    <source>
        <dbReference type="ARBA" id="ARBA00001966"/>
    </source>
</evidence>
<evidence type="ECO:0000256" key="11">
    <source>
        <dbReference type="ARBA" id="ARBA00023014"/>
    </source>
</evidence>
<dbReference type="InterPro" id="IPR045854">
    <property type="entry name" value="NO2/SO3_Rdtase_4Fe4S_sf"/>
</dbReference>
<dbReference type="PROSITE" id="PS00365">
    <property type="entry name" value="NIR_SIR"/>
    <property type="match status" value="1"/>
</dbReference>
<name>A0ABR8EJY9_9CYAN</name>
<dbReference type="InterPro" id="IPR006067">
    <property type="entry name" value="NO2/SO3_Rdtase_4Fe4S_dom"/>
</dbReference>
<dbReference type="InterPro" id="IPR045169">
    <property type="entry name" value="NO2/SO3_Rdtase_4Fe4S_prot"/>
</dbReference>
<feature type="domain" description="Nitrite/sulphite reductase 4Fe-4S" evidence="14">
    <location>
        <begin position="168"/>
        <end position="346"/>
    </location>
</feature>
<keyword evidence="11" id="KW-0411">Iron-sulfur</keyword>
<evidence type="ECO:0000256" key="9">
    <source>
        <dbReference type="ARBA" id="ARBA00023002"/>
    </source>
</evidence>
<sequence>MTAPASGDTDKKLSKLEALKERSNFLREPVASELLLDTNYFTEDGIQILKFHGSYQQDNRDNRVKGQEKDYQMMLRTRSPGGFIPPQLYLTLDRLSDQYGNHTLRATTRQGFQLHGILKKNLKSAIAEIVRNMGSTLGACGDLNRNVMAPPAPFHNRPEYDYALRYANNIADLLTPQSGAYYEIWLDGEKVISGEENPAVKEARRHQNNGTLFEDSQEPIYGTQFMPRKFKICVTVPGDNSVDIYTQDLGLVVISDEQGKLMGFNVLAGGGLGRTHNKEETFARLADPIGYVAKEDVYELVKAVVATQRDYGDRQNRRHARMKYLINDWGVEKFRATVETYFGKKLEPFKPLPEWKYEDFLGWHDQGDGLMFLGISIENGRVFDRGDFKLKTALREIVEKFNIPMLVSPHQNVILYDINPANQQEIKQILQGYGIKAETEIDPLVRTAMACPALPTCGLAVTESERAIPGILERIRTLLNKLGLSQEQFVVRMTGCPNGCARPYVAELGFVGSAPESYQIWLGGSPSQTRLAQPVIEKLHIDYLEAFLEPILINFKQNRLSAGESFGDFCDRIGLDTIRELTASYKQNTPVTSNKMTTELLTAPVDTDLTPSPETISEEIADQGSEEDEKERRPRRRVNLSEDIYHRLKNEAARQGKPMSELAANALEAFLASQQSADQVDG</sequence>
<evidence type="ECO:0000256" key="7">
    <source>
        <dbReference type="ARBA" id="ARBA00022723"/>
    </source>
</evidence>
<dbReference type="RefSeq" id="WP_054467737.1">
    <property type="nucleotide sequence ID" value="NZ_JACJSK010000059.1"/>
</dbReference>
<organism evidence="16 17">
    <name type="scientific">Planktothricoides raciborskii FACHB-1370</name>
    <dbReference type="NCBI Taxonomy" id="2949576"/>
    <lineage>
        <taxon>Bacteria</taxon>
        <taxon>Bacillati</taxon>
        <taxon>Cyanobacteriota</taxon>
        <taxon>Cyanophyceae</taxon>
        <taxon>Oscillatoriophycideae</taxon>
        <taxon>Oscillatoriales</taxon>
        <taxon>Oscillatoriaceae</taxon>
        <taxon>Planktothricoides</taxon>
    </lineage>
</organism>
<evidence type="ECO:0000256" key="13">
    <source>
        <dbReference type="SAM" id="MobiDB-lite"/>
    </source>
</evidence>
<comment type="cofactor">
    <cofactor evidence="1">
        <name>siroheme</name>
        <dbReference type="ChEBI" id="CHEBI:60052"/>
    </cofactor>
</comment>
<keyword evidence="7" id="KW-0479">Metal-binding</keyword>
<evidence type="ECO:0000259" key="15">
    <source>
        <dbReference type="Pfam" id="PF03460"/>
    </source>
</evidence>
<evidence type="ECO:0000256" key="4">
    <source>
        <dbReference type="ARBA" id="ARBA00012353"/>
    </source>
</evidence>
<dbReference type="PANTHER" id="PTHR11493">
    <property type="entry name" value="SULFITE REDUCTASE [NADPH] SUBUNIT BETA-RELATED"/>
    <property type="match status" value="1"/>
</dbReference>
<evidence type="ECO:0000256" key="1">
    <source>
        <dbReference type="ARBA" id="ARBA00001929"/>
    </source>
</evidence>
<dbReference type="PANTHER" id="PTHR11493:SF47">
    <property type="entry name" value="SULFITE REDUCTASE [NADPH] SUBUNIT BETA"/>
    <property type="match status" value="1"/>
</dbReference>
<evidence type="ECO:0000256" key="8">
    <source>
        <dbReference type="ARBA" id="ARBA00022784"/>
    </source>
</evidence>
<dbReference type="InterPro" id="IPR006066">
    <property type="entry name" value="NO2/SO3_Rdtase_FeS/sirohaem_BS"/>
</dbReference>
<dbReference type="InterPro" id="IPR011787">
    <property type="entry name" value="SiR_ferredoxin-dep"/>
</dbReference>
<gene>
    <name evidence="16" type="primary">sir</name>
    <name evidence="16" type="ORF">H6G72_25650</name>
</gene>
<comment type="cofactor">
    <cofactor evidence="2">
        <name>[4Fe-4S] cluster</name>
        <dbReference type="ChEBI" id="CHEBI:49883"/>
    </cofactor>
</comment>
<comment type="caution">
    <text evidence="16">The sequence shown here is derived from an EMBL/GenBank/DDBJ whole genome shotgun (WGS) entry which is preliminary data.</text>
</comment>
<feature type="domain" description="Nitrite/sulphite reductase 4Fe-4S" evidence="14">
    <location>
        <begin position="445"/>
        <end position="585"/>
    </location>
</feature>
<evidence type="ECO:0000256" key="12">
    <source>
        <dbReference type="ARBA" id="ARBA00049518"/>
    </source>
</evidence>
<feature type="domain" description="Nitrite/Sulfite reductase ferredoxin-like" evidence="15">
    <location>
        <begin position="364"/>
        <end position="431"/>
    </location>
</feature>
<dbReference type="GO" id="GO:0050311">
    <property type="term" value="F:sulfite reductase (ferredoxin) activity"/>
    <property type="evidence" value="ECO:0007669"/>
    <property type="project" value="UniProtKB-EC"/>
</dbReference>
<dbReference type="NCBIfam" id="TIGR02042">
    <property type="entry name" value="sir"/>
    <property type="match status" value="1"/>
</dbReference>
<keyword evidence="10" id="KW-0408">Iron</keyword>
<keyword evidence="5" id="KW-0004">4Fe-4S</keyword>
<feature type="region of interest" description="Disordered" evidence="13">
    <location>
        <begin position="605"/>
        <end position="641"/>
    </location>
</feature>
<evidence type="ECO:0000256" key="3">
    <source>
        <dbReference type="ARBA" id="ARBA00010429"/>
    </source>
</evidence>
<evidence type="ECO:0000259" key="14">
    <source>
        <dbReference type="Pfam" id="PF01077"/>
    </source>
</evidence>
<dbReference type="PRINTS" id="PR00397">
    <property type="entry name" value="SIROHAEM"/>
</dbReference>
<keyword evidence="6" id="KW-0349">Heme</keyword>
<evidence type="ECO:0000256" key="6">
    <source>
        <dbReference type="ARBA" id="ARBA00022617"/>
    </source>
</evidence>
<feature type="domain" description="Nitrite/Sulfite reductase ferredoxin-like" evidence="15">
    <location>
        <begin position="67"/>
        <end position="129"/>
    </location>
</feature>
<dbReference type="Proteomes" id="UP000641954">
    <property type="component" value="Unassembled WGS sequence"/>
</dbReference>
<evidence type="ECO:0000313" key="16">
    <source>
        <dbReference type="EMBL" id="MBD2547149.1"/>
    </source>
</evidence>
<reference evidence="16 17" key="1">
    <citation type="journal article" date="2020" name="ISME J.">
        <title>Comparative genomics reveals insights into cyanobacterial evolution and habitat adaptation.</title>
        <authorList>
            <person name="Chen M.Y."/>
            <person name="Teng W.K."/>
            <person name="Zhao L."/>
            <person name="Hu C.X."/>
            <person name="Zhou Y.K."/>
            <person name="Han B.P."/>
            <person name="Song L.R."/>
            <person name="Shu W.S."/>
        </authorList>
    </citation>
    <scope>NUCLEOTIDE SEQUENCE [LARGE SCALE GENOMIC DNA]</scope>
    <source>
        <strain evidence="16 17">FACHB-1370</strain>
    </source>
</reference>
<evidence type="ECO:0000256" key="10">
    <source>
        <dbReference type="ARBA" id="ARBA00023004"/>
    </source>
</evidence>
<comment type="similarity">
    <text evidence="3">Belongs to the nitrite and sulfite reductase 4Fe-4S domain family.</text>
</comment>
<comment type="catalytic activity">
    <reaction evidence="12">
        <text>hydrogen sulfide + 6 oxidized [2Fe-2S]-[ferredoxin] + 3 H2O = sulfite + 6 reduced [2Fe-2S]-[ferredoxin] + 7 H(+)</text>
        <dbReference type="Rhea" id="RHEA:23132"/>
        <dbReference type="Rhea" id="RHEA-COMP:10000"/>
        <dbReference type="Rhea" id="RHEA-COMP:10001"/>
        <dbReference type="ChEBI" id="CHEBI:15377"/>
        <dbReference type="ChEBI" id="CHEBI:15378"/>
        <dbReference type="ChEBI" id="CHEBI:17359"/>
        <dbReference type="ChEBI" id="CHEBI:29919"/>
        <dbReference type="ChEBI" id="CHEBI:33737"/>
        <dbReference type="ChEBI" id="CHEBI:33738"/>
        <dbReference type="EC" id="1.8.7.1"/>
    </reaction>
</comment>
<dbReference type="Gene3D" id="3.30.413.10">
    <property type="entry name" value="Sulfite Reductase Hemoprotein, domain 1"/>
    <property type="match status" value="2"/>
</dbReference>
<accession>A0ABR8EJY9</accession>
<feature type="compositionally biased region" description="Acidic residues" evidence="13">
    <location>
        <begin position="616"/>
        <end position="629"/>
    </location>
</feature>
<dbReference type="SUPFAM" id="SSF56014">
    <property type="entry name" value="Nitrite and sulphite reductase 4Fe-4S domain-like"/>
    <property type="match status" value="2"/>
</dbReference>